<organism evidence="1">
    <name type="scientific">Arion vulgaris</name>
    <dbReference type="NCBI Taxonomy" id="1028688"/>
    <lineage>
        <taxon>Eukaryota</taxon>
        <taxon>Metazoa</taxon>
        <taxon>Spiralia</taxon>
        <taxon>Lophotrochozoa</taxon>
        <taxon>Mollusca</taxon>
        <taxon>Gastropoda</taxon>
        <taxon>Heterobranchia</taxon>
        <taxon>Euthyneura</taxon>
        <taxon>Panpulmonata</taxon>
        <taxon>Eupulmonata</taxon>
        <taxon>Stylommatophora</taxon>
        <taxon>Helicina</taxon>
        <taxon>Arionoidea</taxon>
        <taxon>Arionidae</taxon>
        <taxon>Arion</taxon>
    </lineage>
</organism>
<gene>
    <name evidence="1" type="primary">ORF13014</name>
</gene>
<proteinExistence type="predicted"/>
<name>A0A0B6Y4M1_9EUPU</name>
<protein>
    <submittedName>
        <fullName evidence="1">Uncharacterized protein</fullName>
    </submittedName>
</protein>
<reference evidence="1" key="1">
    <citation type="submission" date="2014-12" db="EMBL/GenBank/DDBJ databases">
        <title>Insight into the proteome of Arion vulgaris.</title>
        <authorList>
            <person name="Aradska J."/>
            <person name="Bulat T."/>
            <person name="Smidak R."/>
            <person name="Sarate P."/>
            <person name="Gangsoo J."/>
            <person name="Sialana F."/>
            <person name="Bilban M."/>
            <person name="Lubec G."/>
        </authorList>
    </citation>
    <scope>NUCLEOTIDE SEQUENCE</scope>
    <source>
        <tissue evidence="1">Skin</tissue>
    </source>
</reference>
<evidence type="ECO:0000313" key="1">
    <source>
        <dbReference type="EMBL" id="CEK51277.1"/>
    </source>
</evidence>
<accession>A0A0B6Y4M1</accession>
<sequence>MKKLGRHFENEKTLLNWRKWEDIAEMKKMRRLLQIKNMGRYCENEENGEDC</sequence>
<dbReference type="AlphaFoldDB" id="A0A0B6Y4M1"/>
<dbReference type="EMBL" id="HACG01004412">
    <property type="protein sequence ID" value="CEK51277.1"/>
    <property type="molecule type" value="Transcribed_RNA"/>
</dbReference>